<dbReference type="Proteomes" id="UP000292583">
    <property type="component" value="Unassembled WGS sequence"/>
</dbReference>
<evidence type="ECO:0000313" key="1">
    <source>
        <dbReference type="EMBL" id="TBR80482.1"/>
    </source>
</evidence>
<dbReference type="EMBL" id="QPGR01000009">
    <property type="protein sequence ID" value="TBR80482.1"/>
    <property type="molecule type" value="Genomic_DNA"/>
</dbReference>
<accession>A0A4V2JQG8</accession>
<dbReference type="OrthoDB" id="5355552at2"/>
<dbReference type="RefSeq" id="WP_131186674.1">
    <property type="nucleotide sequence ID" value="NZ_QPGR01000009.1"/>
</dbReference>
<evidence type="ECO:0008006" key="3">
    <source>
        <dbReference type="Google" id="ProtNLM"/>
    </source>
</evidence>
<proteinExistence type="predicted"/>
<keyword evidence="2" id="KW-1185">Reference proteome</keyword>
<evidence type="ECO:0000313" key="2">
    <source>
        <dbReference type="Proteomes" id="UP000292583"/>
    </source>
</evidence>
<organism evidence="1 2">
    <name type="scientific">Campylobacter novaezeelandiae</name>
    <dbReference type="NCBI Taxonomy" id="2267891"/>
    <lineage>
        <taxon>Bacteria</taxon>
        <taxon>Pseudomonadati</taxon>
        <taxon>Campylobacterota</taxon>
        <taxon>Epsilonproteobacteria</taxon>
        <taxon>Campylobacterales</taxon>
        <taxon>Campylobacteraceae</taxon>
        <taxon>Campylobacter</taxon>
    </lineage>
</organism>
<dbReference type="AlphaFoldDB" id="A0A4V2JQG8"/>
<dbReference type="Gene3D" id="3.40.50.11350">
    <property type="match status" value="1"/>
</dbReference>
<reference evidence="1 2" key="1">
    <citation type="submission" date="2018-07" db="EMBL/GenBank/DDBJ databases">
        <title>Campylobacter zealandensis sp. nov., isolated from birds and water in New Zealand.</title>
        <authorList>
            <person name="Wilkinson D.A."/>
            <person name="Biggs P.J."/>
            <person name="French N.P."/>
            <person name="Midwinter A.C."/>
        </authorList>
    </citation>
    <scope>NUCLEOTIDE SEQUENCE [LARGE SCALE GENOMIC DNA]</scope>
    <source>
        <strain evidence="1 2">B423b</strain>
    </source>
</reference>
<gene>
    <name evidence="1" type="ORF">DU473_05485</name>
</gene>
<comment type="caution">
    <text evidence="1">The sequence shown here is derived from an EMBL/GenBank/DDBJ whole genome shotgun (WGS) entry which is preliminary data.</text>
</comment>
<name>A0A4V2JQG8_9BACT</name>
<protein>
    <recommendedName>
        <fullName evidence="3">Sugar transferase</fullName>
    </recommendedName>
</protein>
<sequence length="354" mass="41878">MQKYILSNREDSNATRLLGILNAFYLAKKLNTKAFFTWIEVEEAAKKYNRDIKLYTNKNFQGQKIISCNNDTKEEVFTKDFLDRHCILQNEVTSLMTFYPHVNMKNMKTYPANINNLEKFKELFEKESYDYFEAPFEMRYSWDIDEEDYLAQINRIWQNIGFHSKIKELIQKATLKAKELGDFCAIHIRNSDTVYSYAPFRKQNLETTYHATPYELAYHIIKEEAKKQNVIIFTDDISSAEHLLKALNLTNVYLANDFRDFNTLSQTQMLLYDISLMSFANKIYGTHSSVARLATCLNSKSKQIDPHSFFTKKQRYSIIKQNYSLLNLHPDQKAYSLFYLFVTGGGYRRNRIWR</sequence>